<dbReference type="EMBL" id="CATKSH010000004">
    <property type="protein sequence ID" value="CAI9120149.1"/>
    <property type="molecule type" value="Genomic_DNA"/>
</dbReference>
<evidence type="ECO:0000259" key="5">
    <source>
        <dbReference type="Pfam" id="PF00389"/>
    </source>
</evidence>
<dbReference type="Pfam" id="PF02826">
    <property type="entry name" value="2-Hacid_dh_C"/>
    <property type="match status" value="1"/>
</dbReference>
<dbReference type="CDD" id="cd12156">
    <property type="entry name" value="HPPR"/>
    <property type="match status" value="1"/>
</dbReference>
<proteinExistence type="inferred from homology"/>
<evidence type="ECO:0000259" key="6">
    <source>
        <dbReference type="Pfam" id="PF02826"/>
    </source>
</evidence>
<dbReference type="RefSeq" id="WP_289841940.1">
    <property type="nucleotide sequence ID" value="NZ_CATKSH010000004.1"/>
</dbReference>
<dbReference type="InterPro" id="IPR006140">
    <property type="entry name" value="D-isomer_DH_NAD-bd"/>
</dbReference>
<keyword evidence="2 4" id="KW-0560">Oxidoreductase</keyword>
<dbReference type="GO" id="GO:0016618">
    <property type="term" value="F:hydroxypyruvate reductase [NAD(P)H] activity"/>
    <property type="evidence" value="ECO:0007669"/>
    <property type="project" value="TreeGrafter"/>
</dbReference>
<dbReference type="GO" id="GO:0030267">
    <property type="term" value="F:glyoxylate reductase (NADPH) activity"/>
    <property type="evidence" value="ECO:0007669"/>
    <property type="project" value="TreeGrafter"/>
</dbReference>
<feature type="domain" description="D-isomer specific 2-hydroxyacid dehydrogenase NAD-binding" evidence="6">
    <location>
        <begin position="110"/>
        <end position="282"/>
    </location>
</feature>
<dbReference type="GO" id="GO:0051287">
    <property type="term" value="F:NAD binding"/>
    <property type="evidence" value="ECO:0007669"/>
    <property type="project" value="InterPro"/>
</dbReference>
<evidence type="ECO:0000256" key="4">
    <source>
        <dbReference type="RuleBase" id="RU003719"/>
    </source>
</evidence>
<dbReference type="InterPro" id="IPR006139">
    <property type="entry name" value="D-isomer_2_OHA_DH_cat_dom"/>
</dbReference>
<feature type="domain" description="D-isomer specific 2-hydroxyacid dehydrogenase catalytic" evidence="5">
    <location>
        <begin position="11"/>
        <end position="313"/>
    </location>
</feature>
<sequence>MTSTATSKPDILMIDPMPDDITQRLADHFTLHRYRGMDALGPVASSIRGVTTGGGAGLKPEIMAALPHLEIISVNGVGTDQIDLVEAKRRGIRVATTQGVLDDDVADMAIGLMIDVMRGISANDRFVRAGHWGKLPVPNSHALTGKKVGIVGFGQIGSIIAERADALRMAVAYYARHRKDGVSYPYFDSIVALADHVDVLILAVPGTPETRNMVNRAVIDALGPNGYLINIARGSVVDEPELVAALTEKRIAGAGLDVFVDEPHVPEALLALDNVVLQAHRGTSTVEVRTAMGHLVIDNLLAQFAGKPLLTPVI</sequence>
<dbReference type="Proteomes" id="UP001176960">
    <property type="component" value="Unassembled WGS sequence"/>
</dbReference>
<organism evidence="7 8">
    <name type="scientific">Brytella acorum</name>
    <dbReference type="NCBI Taxonomy" id="2959299"/>
    <lineage>
        <taxon>Bacteria</taxon>
        <taxon>Pseudomonadati</taxon>
        <taxon>Pseudomonadota</taxon>
        <taxon>Alphaproteobacteria</taxon>
        <taxon>Acetobacterales</taxon>
        <taxon>Acetobacteraceae</taxon>
        <taxon>Brytella</taxon>
    </lineage>
</organism>
<dbReference type="SUPFAM" id="SSF52283">
    <property type="entry name" value="Formate/glycerate dehydrogenase catalytic domain-like"/>
    <property type="match status" value="1"/>
</dbReference>
<dbReference type="GO" id="GO:0005829">
    <property type="term" value="C:cytosol"/>
    <property type="evidence" value="ECO:0007669"/>
    <property type="project" value="TreeGrafter"/>
</dbReference>
<dbReference type="SUPFAM" id="SSF51735">
    <property type="entry name" value="NAD(P)-binding Rossmann-fold domains"/>
    <property type="match status" value="1"/>
</dbReference>
<comment type="similarity">
    <text evidence="4">Belongs to the D-isomer specific 2-hydroxyacid dehydrogenase family.</text>
</comment>
<dbReference type="Gene3D" id="3.40.50.720">
    <property type="entry name" value="NAD(P)-binding Rossmann-like Domain"/>
    <property type="match status" value="2"/>
</dbReference>
<keyword evidence="3" id="KW-0520">NAD</keyword>
<dbReference type="FunFam" id="3.40.50.720:FF:000213">
    <property type="entry name" value="Putative 2-hydroxyacid dehydrogenase"/>
    <property type="match status" value="1"/>
</dbReference>
<accession>A0AA35UVF5</accession>
<keyword evidence="8" id="KW-1185">Reference proteome</keyword>
<evidence type="ECO:0000313" key="8">
    <source>
        <dbReference type="Proteomes" id="UP001176960"/>
    </source>
</evidence>
<reference evidence="7" key="1">
    <citation type="submission" date="2023-03" db="EMBL/GenBank/DDBJ databases">
        <authorList>
            <person name="Cleenwerck I."/>
        </authorList>
    </citation>
    <scope>NUCLEOTIDE SEQUENCE</scope>
    <source>
        <strain evidence="7">LMG 32879</strain>
    </source>
</reference>
<dbReference type="AlphaFoldDB" id="A0AA35UVF5"/>
<dbReference type="Pfam" id="PF00389">
    <property type="entry name" value="2-Hacid_dh"/>
    <property type="match status" value="1"/>
</dbReference>
<evidence type="ECO:0000313" key="7">
    <source>
        <dbReference type="EMBL" id="CAI9120149.1"/>
    </source>
</evidence>
<dbReference type="PANTHER" id="PTHR10996:SF178">
    <property type="entry name" value="2-HYDROXYACID DEHYDROGENASE YGL185C-RELATED"/>
    <property type="match status" value="1"/>
</dbReference>
<gene>
    <name evidence="7" type="ORF">LMG32879_000978</name>
</gene>
<evidence type="ECO:0000256" key="1">
    <source>
        <dbReference type="ARBA" id="ARBA00022857"/>
    </source>
</evidence>
<evidence type="ECO:0000256" key="3">
    <source>
        <dbReference type="ARBA" id="ARBA00023027"/>
    </source>
</evidence>
<evidence type="ECO:0000256" key="2">
    <source>
        <dbReference type="ARBA" id="ARBA00023002"/>
    </source>
</evidence>
<name>A0AA35UVF5_9PROT</name>
<dbReference type="PANTHER" id="PTHR10996">
    <property type="entry name" value="2-HYDROXYACID DEHYDROGENASE-RELATED"/>
    <property type="match status" value="1"/>
</dbReference>
<dbReference type="InterPro" id="IPR036291">
    <property type="entry name" value="NAD(P)-bd_dom_sf"/>
</dbReference>
<dbReference type="InterPro" id="IPR050223">
    <property type="entry name" value="D-isomer_2-hydroxyacid_DH"/>
</dbReference>
<comment type="caution">
    <text evidence="7">The sequence shown here is derived from an EMBL/GenBank/DDBJ whole genome shotgun (WGS) entry which is preliminary data.</text>
</comment>
<protein>
    <submittedName>
        <fullName evidence="7">2-hydroxyacid dehydrogenase</fullName>
    </submittedName>
</protein>
<keyword evidence="1" id="KW-0521">NADP</keyword>